<organism evidence="1">
    <name type="scientific">Psilocybe cubensis</name>
    <name type="common">Psychedelic mushroom</name>
    <name type="synonym">Stropharia cubensis</name>
    <dbReference type="NCBI Taxonomy" id="181762"/>
    <lineage>
        <taxon>Eukaryota</taxon>
        <taxon>Fungi</taxon>
        <taxon>Dikarya</taxon>
        <taxon>Basidiomycota</taxon>
        <taxon>Agaricomycotina</taxon>
        <taxon>Agaricomycetes</taxon>
        <taxon>Agaricomycetidae</taxon>
        <taxon>Agaricales</taxon>
        <taxon>Agaricineae</taxon>
        <taxon>Strophariaceae</taxon>
        <taxon>Psilocybe</taxon>
    </lineage>
</organism>
<evidence type="ECO:0000313" key="1">
    <source>
        <dbReference type="EMBL" id="KAG5174832.1"/>
    </source>
</evidence>
<dbReference type="EMBL" id="JAFIQS010000001">
    <property type="protein sequence ID" value="KAG5174832.1"/>
    <property type="molecule type" value="Genomic_DNA"/>
</dbReference>
<dbReference type="AlphaFoldDB" id="A0A8H7Y8T4"/>
<protein>
    <submittedName>
        <fullName evidence="1">Uncharacterized protein</fullName>
    </submittedName>
</protein>
<reference evidence="1" key="1">
    <citation type="submission" date="2021-02" db="EMBL/GenBank/DDBJ databases">
        <title>Psilocybe cubensis genome.</title>
        <authorList>
            <person name="Mckernan K.J."/>
            <person name="Crawford S."/>
            <person name="Trippe A."/>
            <person name="Kane L.T."/>
            <person name="Mclaughlin S."/>
        </authorList>
    </citation>
    <scope>NUCLEOTIDE SEQUENCE [LARGE SCALE GENOMIC DNA]</scope>
    <source>
        <strain evidence="1">MGC-MH-2018</strain>
    </source>
</reference>
<name>A0A8H7Y8T4_PSICU</name>
<proteinExistence type="predicted"/>
<dbReference type="OrthoDB" id="2788844at2759"/>
<sequence length="179" mass="20928">MINTPHFINSRSWTLKNLRPFDRQAYVDSLLSQYQEIPEEFRLWILEWPNCLAISCMWPGLPFVDCFKGNAERRYGVNWLGYKSESPQLLAAICQSETPNVKFVPGLLIWRAFTTTEWLVFSREGDSLFGRVYVKDFMKLESSVIIPHESLVEYAGGRTEHEDFEDEQMYPGLTTQYLP</sequence>
<accession>A0A8H7Y8T4</accession>
<comment type="caution">
    <text evidence="1">The sequence shown here is derived from an EMBL/GenBank/DDBJ whole genome shotgun (WGS) entry which is preliminary data.</text>
</comment>
<gene>
    <name evidence="1" type="ORF">JR316_001500</name>
</gene>